<evidence type="ECO:0008006" key="3">
    <source>
        <dbReference type="Google" id="ProtNLM"/>
    </source>
</evidence>
<geneLocation type="plasmid" evidence="1 2">
    <name>unnamed3</name>
</geneLocation>
<gene>
    <name evidence="1" type="ORF">QF118_19665</name>
</gene>
<name>A0ABY8QPW5_9RHOB</name>
<proteinExistence type="predicted"/>
<accession>A0ABY8QPW5</accession>
<dbReference type="Proteomes" id="UP001241605">
    <property type="component" value="Plasmid unnamed3"/>
</dbReference>
<organism evidence="1 2">
    <name type="scientific">Tropicibacter oceani</name>
    <dbReference type="NCBI Taxonomy" id="3058420"/>
    <lineage>
        <taxon>Bacteria</taxon>
        <taxon>Pseudomonadati</taxon>
        <taxon>Pseudomonadota</taxon>
        <taxon>Alphaproteobacteria</taxon>
        <taxon>Rhodobacterales</taxon>
        <taxon>Roseobacteraceae</taxon>
        <taxon>Tropicibacter</taxon>
    </lineage>
</organism>
<dbReference type="EMBL" id="CP124619">
    <property type="protein sequence ID" value="WGW06066.1"/>
    <property type="molecule type" value="Genomic_DNA"/>
</dbReference>
<dbReference type="InterPro" id="IPR029044">
    <property type="entry name" value="Nucleotide-diphossugar_trans"/>
</dbReference>
<evidence type="ECO:0000313" key="1">
    <source>
        <dbReference type="EMBL" id="WGW06066.1"/>
    </source>
</evidence>
<reference evidence="1 2" key="1">
    <citation type="submission" date="2023-05" db="EMBL/GenBank/DDBJ databases">
        <title>YMD87, complete Genome.</title>
        <authorList>
            <person name="Zhang J."/>
            <person name="Xu X."/>
        </authorList>
    </citation>
    <scope>NUCLEOTIDE SEQUENCE [LARGE SCALE GENOMIC DNA]</scope>
    <source>
        <strain evidence="1 2">YMD87</strain>
        <plasmid evidence="1 2">unnamed3</plasmid>
    </source>
</reference>
<protein>
    <recommendedName>
        <fullName evidence="3">MobA-like NTP transferase domain-containing protein</fullName>
    </recommendedName>
</protein>
<keyword evidence="1" id="KW-0614">Plasmid</keyword>
<dbReference type="RefSeq" id="WP_282302689.1">
    <property type="nucleotide sequence ID" value="NZ_CP124619.1"/>
</dbReference>
<keyword evidence="2" id="KW-1185">Reference proteome</keyword>
<dbReference type="Gene3D" id="3.90.550.10">
    <property type="entry name" value="Spore Coat Polysaccharide Biosynthesis Protein SpsA, Chain A"/>
    <property type="match status" value="1"/>
</dbReference>
<evidence type="ECO:0000313" key="2">
    <source>
        <dbReference type="Proteomes" id="UP001241605"/>
    </source>
</evidence>
<dbReference type="SUPFAM" id="SSF53448">
    <property type="entry name" value="Nucleotide-diphospho-sugar transferases"/>
    <property type="match status" value="1"/>
</dbReference>
<sequence>MRVIVPLAGPDFVREGGALKAMIPLDGQLLLRRVLTSRPWAQGVAPEDHAFVLIDGPETRAFARGELAQWYPGASVTFLSRYTRGAALSALAGMVSGADMGEPIVVDLADILYTSTLDPKAMFAANPACGGIALTFPSDNPAYSYLRLDAFGAFSEAAEKRVISNNASAGTYMFRDLPTYLRALAHGLENAASQTFRDLFFVCPLFNGVHDQGKSVLLAPVTDVTDIKVETSHV</sequence>